<evidence type="ECO:0000256" key="4">
    <source>
        <dbReference type="SAM" id="MobiDB-lite"/>
    </source>
</evidence>
<dbReference type="InterPro" id="IPR034164">
    <property type="entry name" value="Pepsin-like_dom"/>
</dbReference>
<organism evidence="7 8">
    <name type="scientific">Hyaloperonospora arabidopsidis (strain Emoy2)</name>
    <name type="common">Downy mildew agent</name>
    <name type="synonym">Peronospora arabidopsidis</name>
    <dbReference type="NCBI Taxonomy" id="559515"/>
    <lineage>
        <taxon>Eukaryota</taxon>
        <taxon>Sar</taxon>
        <taxon>Stramenopiles</taxon>
        <taxon>Oomycota</taxon>
        <taxon>Peronosporomycetes</taxon>
        <taxon>Peronosporales</taxon>
        <taxon>Peronosporaceae</taxon>
        <taxon>Hyaloperonospora</taxon>
    </lineage>
</organism>
<keyword evidence="5" id="KW-0812">Transmembrane</keyword>
<protein>
    <recommendedName>
        <fullName evidence="6">Peptidase A1 domain-containing protein</fullName>
    </recommendedName>
</protein>
<evidence type="ECO:0000256" key="1">
    <source>
        <dbReference type="ARBA" id="ARBA00007447"/>
    </source>
</evidence>
<dbReference type="InParanoid" id="M4BKA2"/>
<evidence type="ECO:0000256" key="2">
    <source>
        <dbReference type="ARBA" id="ARBA00022670"/>
    </source>
</evidence>
<sequence>MKFGNVAIPNYIVGVAYGNNVNPRSTNPLLVGEAKGLFGLAYRSLATFPSPRGQFIDYVTDFSMYLTRKDNAEGSFLLLNGVDDDLIATNDLVPYTIDLKSTTLTYWTIGMTALQIGNDTAVFPCSESSRGSCDSIVDSGTSLLVMPSSVYTDFVTRYLSSCTLYSSGSEVYVCSKDIKLPRLAFTFGNVTFYLEKGDYMMDLGDNVMVVEVQSTSGTSANADTWIIGGTFLKVFYARYNVNESVTFYCNENSTCTSGSKAVSLPPSSDTSRDDSRGDGLYGNNDGGITSRSDGNDHLTMILAIVLGILVFILTILVVSCLFRCICRRKRASRGEQSLDPVLDVLDGYNHSHSAIRPYQGHYARL</sequence>
<keyword evidence="5" id="KW-1133">Transmembrane helix</keyword>
<dbReference type="HOGENOM" id="CLU_046071_0_0_1"/>
<dbReference type="PANTHER" id="PTHR47966">
    <property type="entry name" value="BETA-SITE APP-CLEAVING ENZYME, ISOFORM A-RELATED"/>
    <property type="match status" value="1"/>
</dbReference>
<dbReference type="Proteomes" id="UP000011713">
    <property type="component" value="Unassembled WGS sequence"/>
</dbReference>
<evidence type="ECO:0000313" key="7">
    <source>
        <dbReference type="EnsemblProtists" id="HpaP806835"/>
    </source>
</evidence>
<dbReference type="VEuPathDB" id="FungiDB:HpaG806835"/>
<dbReference type="PRINTS" id="PR00792">
    <property type="entry name" value="PEPSIN"/>
</dbReference>
<proteinExistence type="inferred from homology"/>
<dbReference type="InterPro" id="IPR021109">
    <property type="entry name" value="Peptidase_aspartic_dom_sf"/>
</dbReference>
<feature type="region of interest" description="Disordered" evidence="4">
    <location>
        <begin position="255"/>
        <end position="288"/>
    </location>
</feature>
<comment type="similarity">
    <text evidence="1">Belongs to the peptidase A1 family.</text>
</comment>
<evidence type="ECO:0000259" key="6">
    <source>
        <dbReference type="PROSITE" id="PS51767"/>
    </source>
</evidence>
<dbReference type="CDD" id="cd05471">
    <property type="entry name" value="pepsin_like"/>
    <property type="match status" value="1"/>
</dbReference>
<reference evidence="7" key="2">
    <citation type="submission" date="2015-06" db="UniProtKB">
        <authorList>
            <consortium name="EnsemblProtists"/>
        </authorList>
    </citation>
    <scope>IDENTIFICATION</scope>
    <source>
        <strain evidence="7">Emoy2</strain>
    </source>
</reference>
<evidence type="ECO:0000256" key="5">
    <source>
        <dbReference type="SAM" id="Phobius"/>
    </source>
</evidence>
<dbReference type="InterPro" id="IPR001461">
    <property type="entry name" value="Aspartic_peptidase_A1"/>
</dbReference>
<dbReference type="SUPFAM" id="SSF50630">
    <property type="entry name" value="Acid proteases"/>
    <property type="match status" value="1"/>
</dbReference>
<keyword evidence="3" id="KW-0064">Aspartyl protease</keyword>
<dbReference type="EnsemblProtists" id="HpaT806835">
    <property type="protein sequence ID" value="HpaP806835"/>
    <property type="gene ID" value="HpaG806835"/>
</dbReference>
<dbReference type="Gene3D" id="2.40.70.10">
    <property type="entry name" value="Acid Proteases"/>
    <property type="match status" value="1"/>
</dbReference>
<keyword evidence="8" id="KW-1185">Reference proteome</keyword>
<keyword evidence="3" id="KW-0378">Hydrolase</keyword>
<dbReference type="GO" id="GO:0006508">
    <property type="term" value="P:proteolysis"/>
    <property type="evidence" value="ECO:0007669"/>
    <property type="project" value="UniProtKB-KW"/>
</dbReference>
<accession>M4BKA2</accession>
<feature type="transmembrane region" description="Helical" evidence="5">
    <location>
        <begin position="298"/>
        <end position="322"/>
    </location>
</feature>
<dbReference type="PROSITE" id="PS51767">
    <property type="entry name" value="PEPTIDASE_A1"/>
    <property type="match status" value="1"/>
</dbReference>
<dbReference type="EMBL" id="JH598349">
    <property type="status" value="NOT_ANNOTATED_CDS"/>
    <property type="molecule type" value="Genomic_DNA"/>
</dbReference>
<dbReference type="STRING" id="559515.M4BKA2"/>
<dbReference type="AlphaFoldDB" id="M4BKA2"/>
<dbReference type="OMA" id="SYANTWI"/>
<dbReference type="InterPro" id="IPR033121">
    <property type="entry name" value="PEPTIDASE_A1"/>
</dbReference>
<dbReference type="Pfam" id="PF00026">
    <property type="entry name" value="Asp"/>
    <property type="match status" value="1"/>
</dbReference>
<dbReference type="PANTHER" id="PTHR47966:SF51">
    <property type="entry name" value="BETA-SITE APP-CLEAVING ENZYME, ISOFORM A-RELATED"/>
    <property type="match status" value="1"/>
</dbReference>
<evidence type="ECO:0000256" key="3">
    <source>
        <dbReference type="ARBA" id="ARBA00022750"/>
    </source>
</evidence>
<feature type="domain" description="Peptidase A1" evidence="6">
    <location>
        <begin position="1"/>
        <end position="249"/>
    </location>
</feature>
<name>M4BKA2_HYAAE</name>
<dbReference type="GO" id="GO:0004190">
    <property type="term" value="F:aspartic-type endopeptidase activity"/>
    <property type="evidence" value="ECO:0007669"/>
    <property type="project" value="UniProtKB-KW"/>
</dbReference>
<reference evidence="8" key="1">
    <citation type="journal article" date="2010" name="Science">
        <title>Signatures of adaptation to obligate biotrophy in the Hyaloperonospora arabidopsidis genome.</title>
        <authorList>
            <person name="Baxter L."/>
            <person name="Tripathy S."/>
            <person name="Ishaque N."/>
            <person name="Boot N."/>
            <person name="Cabral A."/>
            <person name="Kemen E."/>
            <person name="Thines M."/>
            <person name="Ah-Fong A."/>
            <person name="Anderson R."/>
            <person name="Badejoko W."/>
            <person name="Bittner-Eddy P."/>
            <person name="Boore J.L."/>
            <person name="Chibucos M.C."/>
            <person name="Coates M."/>
            <person name="Dehal P."/>
            <person name="Delehaunty K."/>
            <person name="Dong S."/>
            <person name="Downton P."/>
            <person name="Dumas B."/>
            <person name="Fabro G."/>
            <person name="Fronick C."/>
            <person name="Fuerstenberg S.I."/>
            <person name="Fulton L."/>
            <person name="Gaulin E."/>
            <person name="Govers F."/>
            <person name="Hughes L."/>
            <person name="Humphray S."/>
            <person name="Jiang R.H."/>
            <person name="Judelson H."/>
            <person name="Kamoun S."/>
            <person name="Kyung K."/>
            <person name="Meijer H."/>
            <person name="Minx P."/>
            <person name="Morris P."/>
            <person name="Nelson J."/>
            <person name="Phuntumart V."/>
            <person name="Qutob D."/>
            <person name="Rehmany A."/>
            <person name="Rougon-Cardoso A."/>
            <person name="Ryden P."/>
            <person name="Torto-Alalibo T."/>
            <person name="Studholme D."/>
            <person name="Wang Y."/>
            <person name="Win J."/>
            <person name="Wood J."/>
            <person name="Clifton S.W."/>
            <person name="Rogers J."/>
            <person name="Van den Ackerveken G."/>
            <person name="Jones J.D."/>
            <person name="McDowell J.M."/>
            <person name="Beynon J."/>
            <person name="Tyler B.M."/>
        </authorList>
    </citation>
    <scope>NUCLEOTIDE SEQUENCE [LARGE SCALE GENOMIC DNA]</scope>
    <source>
        <strain evidence="8">Emoy2</strain>
    </source>
</reference>
<dbReference type="eggNOG" id="KOG1339">
    <property type="taxonomic scope" value="Eukaryota"/>
</dbReference>
<keyword evidence="5" id="KW-0472">Membrane</keyword>
<keyword evidence="2" id="KW-0645">Protease</keyword>
<evidence type="ECO:0000313" key="8">
    <source>
        <dbReference type="Proteomes" id="UP000011713"/>
    </source>
</evidence>